<evidence type="ECO:0000256" key="5">
    <source>
        <dbReference type="RuleBase" id="RU003919"/>
    </source>
</evidence>
<dbReference type="KEGG" id="mpp:MICPUCDRAFT_32255"/>
<reference evidence="6 7" key="1">
    <citation type="journal article" date="2009" name="Science">
        <title>Green evolution and dynamic adaptations revealed by genomes of the marine picoeukaryotes Micromonas.</title>
        <authorList>
            <person name="Worden A.Z."/>
            <person name="Lee J.H."/>
            <person name="Mock T."/>
            <person name="Rouze P."/>
            <person name="Simmons M.P."/>
            <person name="Aerts A.L."/>
            <person name="Allen A.E."/>
            <person name="Cuvelier M.L."/>
            <person name="Derelle E."/>
            <person name="Everett M.V."/>
            <person name="Foulon E."/>
            <person name="Grimwood J."/>
            <person name="Gundlach H."/>
            <person name="Henrissat B."/>
            <person name="Napoli C."/>
            <person name="McDonald S.M."/>
            <person name="Parker M.S."/>
            <person name="Rombauts S."/>
            <person name="Salamov A."/>
            <person name="Von Dassow P."/>
            <person name="Badger J.H."/>
            <person name="Coutinho P.M."/>
            <person name="Demir E."/>
            <person name="Dubchak I."/>
            <person name="Gentemann C."/>
            <person name="Eikrem W."/>
            <person name="Gready J.E."/>
            <person name="John U."/>
            <person name="Lanier W."/>
            <person name="Lindquist E.A."/>
            <person name="Lucas S."/>
            <person name="Mayer K.F."/>
            <person name="Moreau H."/>
            <person name="Not F."/>
            <person name="Otillar R."/>
            <person name="Panaud O."/>
            <person name="Pangilinan J."/>
            <person name="Paulsen I."/>
            <person name="Piegu B."/>
            <person name="Poliakov A."/>
            <person name="Robbens S."/>
            <person name="Schmutz J."/>
            <person name="Toulza E."/>
            <person name="Wyss T."/>
            <person name="Zelensky A."/>
            <person name="Zhou K."/>
            <person name="Armbrust E.V."/>
            <person name="Bhattacharya D."/>
            <person name="Goodenough U.W."/>
            <person name="Van de Peer Y."/>
            <person name="Grigoriev I.V."/>
        </authorList>
    </citation>
    <scope>NUCLEOTIDE SEQUENCE [LARGE SCALE GENOMIC DNA]</scope>
    <source>
        <strain evidence="6 7">CCMP1545</strain>
    </source>
</reference>
<dbReference type="SUPFAM" id="SSF47060">
    <property type="entry name" value="S15/NS1 RNA-binding domain"/>
    <property type="match status" value="1"/>
</dbReference>
<gene>
    <name evidence="6" type="ORF">MICPUCDRAFT_32255</name>
</gene>
<dbReference type="OrthoDB" id="364880at2759"/>
<dbReference type="GO" id="GO:0005737">
    <property type="term" value="C:cytoplasm"/>
    <property type="evidence" value="ECO:0007669"/>
    <property type="project" value="UniProtKB-ARBA"/>
</dbReference>
<dbReference type="HAMAP" id="MF_01343_B">
    <property type="entry name" value="Ribosomal_uS15_B"/>
    <property type="match status" value="1"/>
</dbReference>
<dbReference type="InterPro" id="IPR000589">
    <property type="entry name" value="Ribosomal_uS15"/>
</dbReference>
<dbReference type="OMA" id="IMQISAH"/>
<evidence type="ECO:0000256" key="1">
    <source>
        <dbReference type="ARBA" id="ARBA00008434"/>
    </source>
</evidence>
<dbReference type="STRING" id="564608.C1MPA7"/>
<dbReference type="Gene3D" id="1.10.287.10">
    <property type="entry name" value="S15/NS1, RNA-binding"/>
    <property type="match status" value="1"/>
</dbReference>
<dbReference type="GO" id="GO:0006412">
    <property type="term" value="P:translation"/>
    <property type="evidence" value="ECO:0007669"/>
    <property type="project" value="InterPro"/>
</dbReference>
<dbReference type="GeneID" id="9682692"/>
<keyword evidence="2 5" id="KW-0689">Ribosomal protein</keyword>
<dbReference type="InterPro" id="IPR005290">
    <property type="entry name" value="Ribosomal_uS15_bac-type"/>
</dbReference>
<dbReference type="SMART" id="SM01387">
    <property type="entry name" value="Ribosomal_S15"/>
    <property type="match status" value="1"/>
</dbReference>
<evidence type="ECO:0000256" key="2">
    <source>
        <dbReference type="ARBA" id="ARBA00022980"/>
    </source>
</evidence>
<dbReference type="InterPro" id="IPR009068">
    <property type="entry name" value="uS15_NS1_RNA-bd_sf"/>
</dbReference>
<keyword evidence="7" id="KW-1185">Reference proteome</keyword>
<evidence type="ECO:0000313" key="7">
    <source>
        <dbReference type="Proteomes" id="UP000001876"/>
    </source>
</evidence>
<dbReference type="eggNOG" id="KOG2815">
    <property type="taxonomic scope" value="Eukaryota"/>
</dbReference>
<sequence length="148" mass="15966">MAAMMTTAVLVRASAPRTSVTSSSGATGFKTVVRATPVSLNVAARPVANRAASLQVVAANKMSRPNLADMEQFKEGPNDTGSSSLQIALLTKRIESLTEHLLVNKKDYACQRGLRMLLGQRNRLSKYLLKKNPAQHAKVYAALGLRTK</sequence>
<dbReference type="PANTHER" id="PTHR23321">
    <property type="entry name" value="RIBOSOMAL PROTEIN S15, BACTERIAL AND ORGANELLAR"/>
    <property type="match status" value="1"/>
</dbReference>
<dbReference type="GO" id="GO:1990904">
    <property type="term" value="C:ribonucleoprotein complex"/>
    <property type="evidence" value="ECO:0007669"/>
    <property type="project" value="UniProtKB-KW"/>
</dbReference>
<dbReference type="CDD" id="cd00353">
    <property type="entry name" value="Ribosomal_S15p_S13e"/>
    <property type="match status" value="1"/>
</dbReference>
<evidence type="ECO:0000256" key="3">
    <source>
        <dbReference type="ARBA" id="ARBA00023274"/>
    </source>
</evidence>
<comment type="similarity">
    <text evidence="1 5">Belongs to the universal ribosomal protein uS15 family.</text>
</comment>
<dbReference type="Proteomes" id="UP000001876">
    <property type="component" value="Unassembled WGS sequence"/>
</dbReference>
<dbReference type="PANTHER" id="PTHR23321:SF26">
    <property type="entry name" value="SMALL RIBOSOMAL SUBUNIT PROTEIN US15M"/>
    <property type="match status" value="1"/>
</dbReference>
<dbReference type="AlphaFoldDB" id="C1MPA7"/>
<dbReference type="GO" id="GO:0003735">
    <property type="term" value="F:structural constituent of ribosome"/>
    <property type="evidence" value="ECO:0007669"/>
    <property type="project" value="InterPro"/>
</dbReference>
<evidence type="ECO:0000256" key="4">
    <source>
        <dbReference type="ARBA" id="ARBA00035250"/>
    </source>
</evidence>
<protein>
    <recommendedName>
        <fullName evidence="4">Small ribosomal subunit protein uS15c</fullName>
    </recommendedName>
</protein>
<name>C1MPA7_MICPC</name>
<proteinExistence type="inferred from homology"/>
<accession>C1MPA7</accession>
<evidence type="ECO:0000313" key="6">
    <source>
        <dbReference type="EMBL" id="EEH58898.1"/>
    </source>
</evidence>
<dbReference type="EMBL" id="GG663737">
    <property type="protein sequence ID" value="EEH58898.1"/>
    <property type="molecule type" value="Genomic_DNA"/>
</dbReference>
<dbReference type="RefSeq" id="XP_003057253.1">
    <property type="nucleotide sequence ID" value="XM_003057207.1"/>
</dbReference>
<organism evidence="7">
    <name type="scientific">Micromonas pusilla (strain CCMP1545)</name>
    <name type="common">Picoplanktonic green alga</name>
    <dbReference type="NCBI Taxonomy" id="564608"/>
    <lineage>
        <taxon>Eukaryota</taxon>
        <taxon>Viridiplantae</taxon>
        <taxon>Chlorophyta</taxon>
        <taxon>Mamiellophyceae</taxon>
        <taxon>Mamiellales</taxon>
        <taxon>Mamiellaceae</taxon>
        <taxon>Micromonas</taxon>
    </lineage>
</organism>
<dbReference type="NCBIfam" id="TIGR00952">
    <property type="entry name" value="S15_bact"/>
    <property type="match status" value="1"/>
</dbReference>
<dbReference type="GO" id="GO:0005840">
    <property type="term" value="C:ribosome"/>
    <property type="evidence" value="ECO:0007669"/>
    <property type="project" value="UniProtKB-KW"/>
</dbReference>
<keyword evidence="3 5" id="KW-0687">Ribonucleoprotein</keyword>
<dbReference type="Pfam" id="PF00312">
    <property type="entry name" value="Ribosomal_S15"/>
    <property type="match status" value="1"/>
</dbReference>